<reference evidence="2" key="1">
    <citation type="journal article" date="2020" name="Stud. Mycol.">
        <title>101 Dothideomycetes genomes: a test case for predicting lifestyles and emergence of pathogens.</title>
        <authorList>
            <person name="Haridas S."/>
            <person name="Albert R."/>
            <person name="Binder M."/>
            <person name="Bloem J."/>
            <person name="Labutti K."/>
            <person name="Salamov A."/>
            <person name="Andreopoulos B."/>
            <person name="Baker S."/>
            <person name="Barry K."/>
            <person name="Bills G."/>
            <person name="Bluhm B."/>
            <person name="Cannon C."/>
            <person name="Castanera R."/>
            <person name="Culley D."/>
            <person name="Daum C."/>
            <person name="Ezra D."/>
            <person name="Gonzalez J."/>
            <person name="Henrissat B."/>
            <person name="Kuo A."/>
            <person name="Liang C."/>
            <person name="Lipzen A."/>
            <person name="Lutzoni F."/>
            <person name="Magnuson J."/>
            <person name="Mondo S."/>
            <person name="Nolan M."/>
            <person name="Ohm R."/>
            <person name="Pangilinan J."/>
            <person name="Park H.-J."/>
            <person name="Ramirez L."/>
            <person name="Alfaro M."/>
            <person name="Sun H."/>
            <person name="Tritt A."/>
            <person name="Yoshinaga Y."/>
            <person name="Zwiers L.-H."/>
            <person name="Turgeon B."/>
            <person name="Goodwin S."/>
            <person name="Spatafora J."/>
            <person name="Crous P."/>
            <person name="Grigoriev I."/>
        </authorList>
    </citation>
    <scope>NUCLEOTIDE SEQUENCE</scope>
    <source>
        <strain evidence="2">CBS 123094</strain>
    </source>
</reference>
<evidence type="ECO:0000313" key="3">
    <source>
        <dbReference type="Proteomes" id="UP000799779"/>
    </source>
</evidence>
<dbReference type="CDD" id="cd11577">
    <property type="entry name" value="GH71"/>
    <property type="match status" value="1"/>
</dbReference>
<dbReference type="Proteomes" id="UP000799779">
    <property type="component" value="Unassembled WGS sequence"/>
</dbReference>
<keyword evidence="1" id="KW-0732">Signal</keyword>
<evidence type="ECO:0000256" key="1">
    <source>
        <dbReference type="SAM" id="SignalP"/>
    </source>
</evidence>
<dbReference type="Gene3D" id="3.20.20.80">
    <property type="entry name" value="Glycosidases"/>
    <property type="match status" value="1"/>
</dbReference>
<dbReference type="AlphaFoldDB" id="A0A6A5WWV7"/>
<dbReference type="OrthoDB" id="3257981at2759"/>
<evidence type="ECO:0000313" key="2">
    <source>
        <dbReference type="EMBL" id="KAF2004631.1"/>
    </source>
</evidence>
<dbReference type="EMBL" id="ML977566">
    <property type="protein sequence ID" value="KAF2004631.1"/>
    <property type="molecule type" value="Genomic_DNA"/>
</dbReference>
<protein>
    <submittedName>
        <fullName evidence="2">Carbohydrate-binding module family 24 protein</fullName>
    </submittedName>
</protein>
<name>A0A6A5WWV7_9PLEO</name>
<sequence length="555" mass="59891">MGAFIIALALLGPTAVSAKSVFAHFMVCNTANFTETDWRTQIGLTQTAKIDAFALNMAKDEATTKAQLPSAFTAAEALQFKLFFSFDYAGNGDWNKATVTGMVNQRRASAAYFKYNSKPSVSSFGGPASGADWKNIKTAIGCYFIPGWPSLGAKTALEVAGGVADGLFSWDAWPSGSRSMITYPDASYFNFLSSKKYMALVSPWFYTNLPGYEKNWPWRGDSFWVDRWNHLISGEFQPEFFQIISWNDYGESHYIAPLDDSQYAAFTTGRASYNYVINKPHNGWRELLPYFITLWKTRTASIMQESIVSWYRQHPKGACSSGNTTGNTASQLQVEVAPSVTVQDEICFAAPLGSAATVSVTIGGVAVAATWNVVPTGGVGIYSGSAPTGGRTGTVIITLARSGTTIVQITGWPISPTCTNGLNNYNAYVGSMWGVSITARSPTLAVSKMKCARGFGANGFAGLCEWRCAHGYCPEAASFGTKPIGYTLSGLSPAYDGLCAFVCARDYCPSTACSYTKGTTDCVAVFVIGGMHSLEWCLLFKSLFTKKVSNRASVS</sequence>
<keyword evidence="3" id="KW-1185">Reference proteome</keyword>
<proteinExistence type="predicted"/>
<dbReference type="GO" id="GO:0051118">
    <property type="term" value="F:glucan endo-1,3-alpha-glucosidase activity"/>
    <property type="evidence" value="ECO:0007669"/>
    <property type="project" value="InterPro"/>
</dbReference>
<feature type="chain" id="PRO_5025404654" evidence="1">
    <location>
        <begin position="19"/>
        <end position="555"/>
    </location>
</feature>
<feature type="signal peptide" evidence="1">
    <location>
        <begin position="1"/>
        <end position="18"/>
    </location>
</feature>
<gene>
    <name evidence="2" type="ORF">P154DRAFT_543152</name>
</gene>
<organism evidence="2 3">
    <name type="scientific">Amniculicola lignicola CBS 123094</name>
    <dbReference type="NCBI Taxonomy" id="1392246"/>
    <lineage>
        <taxon>Eukaryota</taxon>
        <taxon>Fungi</taxon>
        <taxon>Dikarya</taxon>
        <taxon>Ascomycota</taxon>
        <taxon>Pezizomycotina</taxon>
        <taxon>Dothideomycetes</taxon>
        <taxon>Pleosporomycetidae</taxon>
        <taxon>Pleosporales</taxon>
        <taxon>Amniculicolaceae</taxon>
        <taxon>Amniculicola</taxon>
    </lineage>
</organism>
<accession>A0A6A5WWV7</accession>
<dbReference type="Pfam" id="PF03659">
    <property type="entry name" value="Glyco_hydro_71"/>
    <property type="match status" value="1"/>
</dbReference>
<dbReference type="InterPro" id="IPR005197">
    <property type="entry name" value="Glyco_hydro_71"/>
</dbReference>